<dbReference type="InterPro" id="IPR000719">
    <property type="entry name" value="Prot_kinase_dom"/>
</dbReference>
<organism evidence="2 3">
    <name type="scientific">Phytophthora fragariaefolia</name>
    <dbReference type="NCBI Taxonomy" id="1490495"/>
    <lineage>
        <taxon>Eukaryota</taxon>
        <taxon>Sar</taxon>
        <taxon>Stramenopiles</taxon>
        <taxon>Oomycota</taxon>
        <taxon>Peronosporomycetes</taxon>
        <taxon>Peronosporales</taxon>
        <taxon>Peronosporaceae</taxon>
        <taxon>Phytophthora</taxon>
    </lineage>
</organism>
<accession>A0A9W6YNI2</accession>
<dbReference type="SUPFAM" id="SSF56112">
    <property type="entry name" value="Protein kinase-like (PK-like)"/>
    <property type="match status" value="2"/>
</dbReference>
<dbReference type="GO" id="GO:0005524">
    <property type="term" value="F:ATP binding"/>
    <property type="evidence" value="ECO:0007669"/>
    <property type="project" value="InterPro"/>
</dbReference>
<feature type="domain" description="Protein kinase" evidence="1">
    <location>
        <begin position="529"/>
        <end position="593"/>
    </location>
</feature>
<dbReference type="InterPro" id="IPR001245">
    <property type="entry name" value="Ser-Thr/Tyr_kinase_cat_dom"/>
</dbReference>
<evidence type="ECO:0000259" key="1">
    <source>
        <dbReference type="PROSITE" id="PS50011"/>
    </source>
</evidence>
<dbReference type="InterPro" id="IPR011009">
    <property type="entry name" value="Kinase-like_dom_sf"/>
</dbReference>
<dbReference type="Gene3D" id="1.10.510.10">
    <property type="entry name" value="Transferase(Phosphotransferase) domain 1"/>
    <property type="match status" value="1"/>
</dbReference>
<dbReference type="GO" id="GO:0004674">
    <property type="term" value="F:protein serine/threonine kinase activity"/>
    <property type="evidence" value="ECO:0007669"/>
    <property type="project" value="TreeGrafter"/>
</dbReference>
<dbReference type="EMBL" id="BSXT01013646">
    <property type="protein sequence ID" value="GMF88951.1"/>
    <property type="molecule type" value="Genomic_DNA"/>
</dbReference>
<evidence type="ECO:0000313" key="2">
    <source>
        <dbReference type="EMBL" id="GMF88951.1"/>
    </source>
</evidence>
<protein>
    <submittedName>
        <fullName evidence="2">Unnamed protein product</fullName>
    </submittedName>
</protein>
<name>A0A9W6YNI2_9STRA</name>
<sequence>MEANPLCSCSRDDGGREILVDNGASVEPDIVNGKWPAQLAVEFGNMDMYRYLKEIREIDANQLVADIAVDVLEVLFDPDDDYNTEGVWLDTPVEMKKPIGSVNFLEELGRWSNLNHPHVVRLYGVCRGNPTFNTGPSFVYEQPTQGTLLEYIKMLGSTATHAEVWNKLYEAALGLQYLHDRNIIHGDISCYSIVIAANGAAKIRNLGSENNPSRYHLEWTAPEILAGLPPSFETDVYAFGITIVEAMKETQSIWGIHGLELQDAISSGLLPQKPRIMTAYQWKLIEHMCSFDPPKRFSLREIVRELEVITCEYDMNREGNSLSSIELEETANDAWSTVSDILDQTGGPTEIINPMHADVYARLVSVFDQLNGSPVTRVLEQFSQIVKLFRRRIQGTGTEGAGECRLALSRQIAEDVFVLNNALDLFMDGIGLARTANLHKWKLQWSFRQTEQQQEILNRLLEEPHLLDDFKTENNLDESLAYLSFELSRYPTSYTNDRYVDFSRVASSIKALADSKCANWFIPAYEVDFDRFNEFSRRAFGKVFHGRWKRSEVVVKTVRLRNKEDQAAFLNEVEIWHKLYHPHVLQLFWGLPH</sequence>
<gene>
    <name evidence="2" type="ORF">Pfra01_002894700</name>
</gene>
<dbReference type="PANTHER" id="PTHR44329:SF214">
    <property type="entry name" value="PROTEIN KINASE DOMAIN-CONTAINING PROTEIN"/>
    <property type="match status" value="1"/>
</dbReference>
<dbReference type="OrthoDB" id="122634at2759"/>
<dbReference type="AlphaFoldDB" id="A0A9W6YNI2"/>
<keyword evidence="3" id="KW-1185">Reference proteome</keyword>
<evidence type="ECO:0000313" key="3">
    <source>
        <dbReference type="Proteomes" id="UP001165121"/>
    </source>
</evidence>
<feature type="domain" description="Protein kinase" evidence="1">
    <location>
        <begin position="37"/>
        <end position="309"/>
    </location>
</feature>
<proteinExistence type="predicted"/>
<reference evidence="2" key="1">
    <citation type="submission" date="2023-04" db="EMBL/GenBank/DDBJ databases">
        <title>Phytophthora fragariaefolia NBRC 109709.</title>
        <authorList>
            <person name="Ichikawa N."/>
            <person name="Sato H."/>
            <person name="Tonouchi N."/>
        </authorList>
    </citation>
    <scope>NUCLEOTIDE SEQUENCE</scope>
    <source>
        <strain evidence="2">NBRC 109709</strain>
    </source>
</reference>
<dbReference type="InterPro" id="IPR051681">
    <property type="entry name" value="Ser/Thr_Kinases-Pseudokinases"/>
</dbReference>
<dbReference type="PROSITE" id="PS50011">
    <property type="entry name" value="PROTEIN_KINASE_DOM"/>
    <property type="match status" value="2"/>
</dbReference>
<comment type="caution">
    <text evidence="2">The sequence shown here is derived from an EMBL/GenBank/DDBJ whole genome shotgun (WGS) entry which is preliminary data.</text>
</comment>
<dbReference type="Gene3D" id="3.30.200.20">
    <property type="entry name" value="Phosphorylase Kinase, domain 1"/>
    <property type="match status" value="1"/>
</dbReference>
<dbReference type="PANTHER" id="PTHR44329">
    <property type="entry name" value="SERINE/THREONINE-PROTEIN KINASE TNNI3K-RELATED"/>
    <property type="match status" value="1"/>
</dbReference>
<dbReference type="Proteomes" id="UP001165121">
    <property type="component" value="Unassembled WGS sequence"/>
</dbReference>
<dbReference type="Pfam" id="PF07714">
    <property type="entry name" value="PK_Tyr_Ser-Thr"/>
    <property type="match status" value="2"/>
</dbReference>